<comment type="catalytic activity">
    <reaction evidence="7">
        <text>apo-[ACP] + CoA = holo-[ACP] + adenosine 3',5'-bisphosphate + H(+)</text>
        <dbReference type="Rhea" id="RHEA:12068"/>
        <dbReference type="Rhea" id="RHEA-COMP:9685"/>
        <dbReference type="Rhea" id="RHEA-COMP:9690"/>
        <dbReference type="ChEBI" id="CHEBI:15378"/>
        <dbReference type="ChEBI" id="CHEBI:29999"/>
        <dbReference type="ChEBI" id="CHEBI:57287"/>
        <dbReference type="ChEBI" id="CHEBI:58343"/>
        <dbReference type="ChEBI" id="CHEBI:64479"/>
        <dbReference type="EC" id="2.7.8.7"/>
    </reaction>
    <physiologicalReaction direction="left-to-right" evidence="7">
        <dbReference type="Rhea" id="RHEA:12069"/>
    </physiologicalReaction>
</comment>
<evidence type="ECO:0000313" key="12">
    <source>
        <dbReference type="RefSeq" id="XP_055895683.1"/>
    </source>
</evidence>
<feature type="domain" description="4'-phosphopantetheinyl transferase N-terminal" evidence="10">
    <location>
        <begin position="15"/>
        <end position="113"/>
    </location>
</feature>
<dbReference type="GeneID" id="106051553"/>
<evidence type="ECO:0000256" key="1">
    <source>
        <dbReference type="ARBA" id="ARBA00006195"/>
    </source>
</evidence>
<dbReference type="InterPro" id="IPR055066">
    <property type="entry name" value="AASDHPPT_N"/>
</dbReference>
<evidence type="ECO:0000313" key="11">
    <source>
        <dbReference type="Proteomes" id="UP001165740"/>
    </source>
</evidence>
<dbReference type="OrthoDB" id="26719at2759"/>
<dbReference type="Pfam" id="PF22624">
    <property type="entry name" value="AASDHPPT_N"/>
    <property type="match status" value="1"/>
</dbReference>
<dbReference type="GO" id="GO:0000287">
    <property type="term" value="F:magnesium ion binding"/>
    <property type="evidence" value="ECO:0007669"/>
    <property type="project" value="InterPro"/>
</dbReference>
<evidence type="ECO:0000256" key="4">
    <source>
        <dbReference type="ARBA" id="ARBA00022679"/>
    </source>
</evidence>
<dbReference type="InterPro" id="IPR050559">
    <property type="entry name" value="P-Pant_transferase_sf"/>
</dbReference>
<dbReference type="Proteomes" id="UP001165740">
    <property type="component" value="Chromosome 8"/>
</dbReference>
<keyword evidence="4" id="KW-0808">Transferase</keyword>
<organism evidence="11 12">
    <name type="scientific">Biomphalaria glabrata</name>
    <name type="common">Bloodfluke planorb</name>
    <name type="synonym">Freshwater snail</name>
    <dbReference type="NCBI Taxonomy" id="6526"/>
    <lineage>
        <taxon>Eukaryota</taxon>
        <taxon>Metazoa</taxon>
        <taxon>Spiralia</taxon>
        <taxon>Lophotrochozoa</taxon>
        <taxon>Mollusca</taxon>
        <taxon>Gastropoda</taxon>
        <taxon>Heterobranchia</taxon>
        <taxon>Euthyneura</taxon>
        <taxon>Panpulmonata</taxon>
        <taxon>Hygrophila</taxon>
        <taxon>Lymnaeoidea</taxon>
        <taxon>Planorbidae</taxon>
        <taxon>Biomphalaria</taxon>
    </lineage>
</organism>
<sequence>MLSGRSVRIAVKYRSWNPTQQEWKLAAQCVQVEEKERIGKFVFKRDAKSAMVGRLVMRYAMSRILNVPSRTLRFSRTDKGKPFLLSPIDRTTPRCDVSFNISHHGDYVVFVAERGRLVGVDTMKIEWQRNKPIKDFLTTMEDQLTSVEWKQVKQFTSDLDQLKTFLRFWCLKESLVKTLGTGIGFDVSRLNFQLKTTEVRDSLMVRDTQVEIDDEPAPEWHFEETMLEDHCVGVAIQDKNFDKNEEAPSFRLLDIQDILSACEPLTGSSPDQEYWELFSSREEEPELR</sequence>
<dbReference type="GO" id="GO:0005829">
    <property type="term" value="C:cytosol"/>
    <property type="evidence" value="ECO:0007669"/>
    <property type="project" value="TreeGrafter"/>
</dbReference>
<name>A0A9W3B8A8_BIOGL</name>
<gene>
    <name evidence="12" type="primary">LOC106051553</name>
</gene>
<dbReference type="PANTHER" id="PTHR12215">
    <property type="entry name" value="PHOSPHOPANTETHEINE TRANSFERASE"/>
    <property type="match status" value="1"/>
</dbReference>
<feature type="domain" description="4'-phosphopantetheinyl transferase" evidence="9">
    <location>
        <begin position="118"/>
        <end position="234"/>
    </location>
</feature>
<accession>A0A9W3B8A8</accession>
<evidence type="ECO:0000259" key="10">
    <source>
        <dbReference type="Pfam" id="PF22624"/>
    </source>
</evidence>
<dbReference type="RefSeq" id="XP_055895683.1">
    <property type="nucleotide sequence ID" value="XM_056039708.1"/>
</dbReference>
<evidence type="ECO:0000256" key="6">
    <source>
        <dbReference type="ARBA" id="ARBA00033443"/>
    </source>
</evidence>
<reference evidence="12" key="1">
    <citation type="submission" date="2025-08" db="UniProtKB">
        <authorList>
            <consortium name="RefSeq"/>
        </authorList>
    </citation>
    <scope>IDENTIFICATION</scope>
</reference>
<dbReference type="PANTHER" id="PTHR12215:SF10">
    <property type="entry name" value="L-AMINOADIPATE-SEMIALDEHYDE DEHYDROGENASE-PHOSPHOPANTETHEINYL TRANSFERASE"/>
    <property type="match status" value="1"/>
</dbReference>
<dbReference type="AlphaFoldDB" id="A0A9W3B8A8"/>
<evidence type="ECO:0000256" key="5">
    <source>
        <dbReference type="ARBA" id="ARBA00030484"/>
    </source>
</evidence>
<keyword evidence="11" id="KW-1185">Reference proteome</keyword>
<evidence type="ECO:0000256" key="8">
    <source>
        <dbReference type="ARBA" id="ARBA00048794"/>
    </source>
</evidence>
<evidence type="ECO:0000256" key="2">
    <source>
        <dbReference type="ARBA" id="ARBA00013172"/>
    </source>
</evidence>
<dbReference type="EC" id="2.7.8.7" evidence="2"/>
<comment type="catalytic activity">
    <reaction evidence="8">
        <text>apo-[ACP] + acetyl-CoA = acetyl-[ACP] + adenosine 3',5'-bisphosphate + H(+)</text>
        <dbReference type="Rhea" id="RHEA:46564"/>
        <dbReference type="Rhea" id="RHEA-COMP:9621"/>
        <dbReference type="Rhea" id="RHEA-COMP:9690"/>
        <dbReference type="ChEBI" id="CHEBI:15378"/>
        <dbReference type="ChEBI" id="CHEBI:29999"/>
        <dbReference type="ChEBI" id="CHEBI:57288"/>
        <dbReference type="ChEBI" id="CHEBI:58343"/>
        <dbReference type="ChEBI" id="CHEBI:78446"/>
    </reaction>
    <physiologicalReaction direction="left-to-right" evidence="8">
        <dbReference type="Rhea" id="RHEA:46565"/>
    </physiologicalReaction>
</comment>
<dbReference type="GO" id="GO:0019878">
    <property type="term" value="P:lysine biosynthetic process via aminoadipic acid"/>
    <property type="evidence" value="ECO:0007669"/>
    <property type="project" value="TreeGrafter"/>
</dbReference>
<comment type="similarity">
    <text evidence="1">Belongs to the P-Pant transferase superfamily. AcpS family.</text>
</comment>
<dbReference type="GO" id="GO:0008897">
    <property type="term" value="F:holo-[acyl-carrier-protein] synthase activity"/>
    <property type="evidence" value="ECO:0007669"/>
    <property type="project" value="UniProtKB-EC"/>
</dbReference>
<dbReference type="InterPro" id="IPR008278">
    <property type="entry name" value="4-PPantetheinyl_Trfase_dom"/>
</dbReference>
<dbReference type="FunFam" id="3.90.470.20:FF:000003">
    <property type="entry name" value="L-aminoadipate-semialdehyde dehydrogenase-phosphopantetheinyl transferase"/>
    <property type="match status" value="1"/>
</dbReference>
<evidence type="ECO:0000256" key="3">
    <source>
        <dbReference type="ARBA" id="ARBA00016301"/>
    </source>
</evidence>
<dbReference type="Gene3D" id="3.90.470.20">
    <property type="entry name" value="4'-phosphopantetheinyl transferase domain"/>
    <property type="match status" value="2"/>
</dbReference>
<evidence type="ECO:0000259" key="9">
    <source>
        <dbReference type="Pfam" id="PF01648"/>
    </source>
</evidence>
<protein>
    <recommendedName>
        <fullName evidence="3">L-aminoadipate-semialdehyde dehydrogenase-phosphopantetheinyl transferase</fullName>
        <ecNumber evidence="2">2.7.8.7</ecNumber>
    </recommendedName>
    <alternativeName>
        <fullName evidence="5">4'-phosphopantetheinyl transferase</fullName>
    </alternativeName>
    <alternativeName>
        <fullName evidence="6">Alpha-aminoadipic semialdehyde dehydrogenase-phosphopantetheinyl transferase</fullName>
    </alternativeName>
</protein>
<proteinExistence type="inferred from homology"/>
<dbReference type="OMA" id="WVFEESL"/>
<dbReference type="InterPro" id="IPR037143">
    <property type="entry name" value="4-PPantetheinyl_Trfase_dom_sf"/>
</dbReference>
<dbReference type="Pfam" id="PF01648">
    <property type="entry name" value="ACPS"/>
    <property type="match status" value="1"/>
</dbReference>
<dbReference type="SUPFAM" id="SSF56214">
    <property type="entry name" value="4'-phosphopantetheinyl transferase"/>
    <property type="match status" value="2"/>
</dbReference>
<evidence type="ECO:0000256" key="7">
    <source>
        <dbReference type="ARBA" id="ARBA00048641"/>
    </source>
</evidence>